<feature type="region of interest" description="Disordered" evidence="1">
    <location>
        <begin position="1"/>
        <end position="47"/>
    </location>
</feature>
<gene>
    <name evidence="2" type="ORF">PCASD_12977</name>
</gene>
<feature type="compositionally biased region" description="Basic and acidic residues" evidence="1">
    <location>
        <begin position="1"/>
        <end position="11"/>
    </location>
</feature>
<feature type="compositionally biased region" description="Basic residues" evidence="1">
    <location>
        <begin position="12"/>
        <end position="21"/>
    </location>
</feature>
<feature type="compositionally biased region" description="Polar residues" evidence="1">
    <location>
        <begin position="59"/>
        <end position="73"/>
    </location>
</feature>
<dbReference type="EMBL" id="PGCI01000191">
    <property type="protein sequence ID" value="PLW34767.1"/>
    <property type="molecule type" value="Genomic_DNA"/>
</dbReference>
<dbReference type="AlphaFoldDB" id="A0A2N5UAK7"/>
<feature type="region of interest" description="Disordered" evidence="1">
    <location>
        <begin position="59"/>
        <end position="80"/>
    </location>
</feature>
<reference evidence="2 3" key="1">
    <citation type="submission" date="2017-11" db="EMBL/GenBank/DDBJ databases">
        <title>De novo assembly and phasing of dikaryotic genomes from two isolates of Puccinia coronata f. sp. avenae, the causal agent of oat crown rust.</title>
        <authorList>
            <person name="Miller M.E."/>
            <person name="Zhang Y."/>
            <person name="Omidvar V."/>
            <person name="Sperschneider J."/>
            <person name="Schwessinger B."/>
            <person name="Raley C."/>
            <person name="Palmer J.M."/>
            <person name="Garnica D."/>
            <person name="Upadhyaya N."/>
            <person name="Rathjen J."/>
            <person name="Taylor J.M."/>
            <person name="Park R.F."/>
            <person name="Dodds P.N."/>
            <person name="Hirsch C.D."/>
            <person name="Kianian S.F."/>
            <person name="Figueroa M."/>
        </authorList>
    </citation>
    <scope>NUCLEOTIDE SEQUENCE [LARGE SCALE GENOMIC DNA]</scope>
    <source>
        <strain evidence="2">12SD80</strain>
    </source>
</reference>
<proteinExistence type="predicted"/>
<evidence type="ECO:0000256" key="1">
    <source>
        <dbReference type="SAM" id="MobiDB-lite"/>
    </source>
</evidence>
<name>A0A2N5UAK7_9BASI</name>
<protein>
    <submittedName>
        <fullName evidence="2">Uncharacterized protein</fullName>
    </submittedName>
</protein>
<dbReference type="Proteomes" id="UP000235392">
    <property type="component" value="Unassembled WGS sequence"/>
</dbReference>
<comment type="caution">
    <text evidence="2">The sequence shown here is derived from an EMBL/GenBank/DDBJ whole genome shotgun (WGS) entry which is preliminary data.</text>
</comment>
<evidence type="ECO:0000313" key="2">
    <source>
        <dbReference type="EMBL" id="PLW34767.1"/>
    </source>
</evidence>
<sequence length="80" mass="8879">METSHGAETRTRHGNKATRRHGTTEPQGWTHIGPRPPRAFPLPHSLNPNTSVLAARISNTLNKSPPSIRQETPLSARLRK</sequence>
<organism evidence="2 3">
    <name type="scientific">Puccinia coronata f. sp. avenae</name>
    <dbReference type="NCBI Taxonomy" id="200324"/>
    <lineage>
        <taxon>Eukaryota</taxon>
        <taxon>Fungi</taxon>
        <taxon>Dikarya</taxon>
        <taxon>Basidiomycota</taxon>
        <taxon>Pucciniomycotina</taxon>
        <taxon>Pucciniomycetes</taxon>
        <taxon>Pucciniales</taxon>
        <taxon>Pucciniaceae</taxon>
        <taxon>Puccinia</taxon>
    </lineage>
</organism>
<evidence type="ECO:0000313" key="3">
    <source>
        <dbReference type="Proteomes" id="UP000235392"/>
    </source>
</evidence>
<accession>A0A2N5UAK7</accession>